<dbReference type="Proteomes" id="UP000663879">
    <property type="component" value="Unassembled WGS sequence"/>
</dbReference>
<accession>A0A814E8E3</accession>
<dbReference type="AlphaFoldDB" id="A0A814E8E3"/>
<feature type="disulfide bond" evidence="1">
    <location>
        <begin position="254"/>
        <end position="271"/>
    </location>
</feature>
<dbReference type="PANTHER" id="PTHR24033:SF151">
    <property type="entry name" value="NOTCH 2"/>
    <property type="match status" value="1"/>
</dbReference>
<dbReference type="SUPFAM" id="SSF57196">
    <property type="entry name" value="EGF/Laminin"/>
    <property type="match status" value="3"/>
</dbReference>
<feature type="disulfide bond" evidence="1">
    <location>
        <begin position="336"/>
        <end position="353"/>
    </location>
</feature>
<keyword evidence="1" id="KW-0245">EGF-like domain</keyword>
<feature type="domain" description="EGF-like" evidence="4">
    <location>
        <begin position="285"/>
        <end position="323"/>
    </location>
</feature>
<dbReference type="SMART" id="SM00181">
    <property type="entry name" value="EGF"/>
    <property type="match status" value="3"/>
</dbReference>
<keyword evidence="2" id="KW-0472">Membrane</keyword>
<feature type="domain" description="EGF-like" evidence="4">
    <location>
        <begin position="246"/>
        <end position="283"/>
    </location>
</feature>
<dbReference type="InterPro" id="IPR000742">
    <property type="entry name" value="EGF"/>
</dbReference>
<comment type="caution">
    <text evidence="1">Lacks conserved residue(s) required for the propagation of feature annotation.</text>
</comment>
<keyword evidence="6" id="KW-1185">Reference proteome</keyword>
<reference evidence="5" key="1">
    <citation type="submission" date="2021-02" db="EMBL/GenBank/DDBJ databases">
        <authorList>
            <person name="Nowell W R."/>
        </authorList>
    </citation>
    <scope>NUCLEOTIDE SEQUENCE</scope>
    <source>
        <strain evidence="5">Ploen Becks lab</strain>
    </source>
</reference>
<evidence type="ECO:0000256" key="2">
    <source>
        <dbReference type="SAM" id="Phobius"/>
    </source>
</evidence>
<dbReference type="CDD" id="cd00054">
    <property type="entry name" value="EGF_CA"/>
    <property type="match status" value="1"/>
</dbReference>
<gene>
    <name evidence="5" type="ORF">OXX778_LOCUS14540</name>
</gene>
<protein>
    <recommendedName>
        <fullName evidence="4">EGF-like domain-containing protein</fullName>
    </recommendedName>
</protein>
<keyword evidence="2" id="KW-0812">Transmembrane</keyword>
<feature type="disulfide bond" evidence="1">
    <location>
        <begin position="355"/>
        <end position="364"/>
    </location>
</feature>
<evidence type="ECO:0000256" key="1">
    <source>
        <dbReference type="PROSITE-ProRule" id="PRU00076"/>
    </source>
</evidence>
<evidence type="ECO:0000256" key="3">
    <source>
        <dbReference type="SAM" id="SignalP"/>
    </source>
</evidence>
<comment type="caution">
    <text evidence="5">The sequence shown here is derived from an EMBL/GenBank/DDBJ whole genome shotgun (WGS) entry which is preliminary data.</text>
</comment>
<feature type="disulfide bond" evidence="1">
    <location>
        <begin position="273"/>
        <end position="282"/>
    </location>
</feature>
<feature type="transmembrane region" description="Helical" evidence="2">
    <location>
        <begin position="382"/>
        <end position="404"/>
    </location>
</feature>
<dbReference type="PROSITE" id="PS50026">
    <property type="entry name" value="EGF_3"/>
    <property type="match status" value="3"/>
</dbReference>
<name>A0A814E8E3_9BILA</name>
<evidence type="ECO:0000313" key="5">
    <source>
        <dbReference type="EMBL" id="CAF0962827.1"/>
    </source>
</evidence>
<dbReference type="OrthoDB" id="283575at2759"/>
<dbReference type="PROSITE" id="PS00022">
    <property type="entry name" value="EGF_1"/>
    <property type="match status" value="2"/>
</dbReference>
<feature type="signal peptide" evidence="3">
    <location>
        <begin position="1"/>
        <end position="27"/>
    </location>
</feature>
<dbReference type="Gene3D" id="2.10.25.10">
    <property type="entry name" value="Laminin"/>
    <property type="match status" value="3"/>
</dbReference>
<dbReference type="PANTHER" id="PTHR24033">
    <property type="entry name" value="EGF-LIKE DOMAIN-CONTAINING PROTEIN"/>
    <property type="match status" value="1"/>
</dbReference>
<keyword evidence="3" id="KW-0732">Signal</keyword>
<dbReference type="InterPro" id="IPR051830">
    <property type="entry name" value="NOTCH_homolog"/>
</dbReference>
<feature type="disulfide bond" evidence="1">
    <location>
        <begin position="250"/>
        <end position="260"/>
    </location>
</feature>
<feature type="chain" id="PRO_5032990832" description="EGF-like domain-containing protein" evidence="3">
    <location>
        <begin position="28"/>
        <end position="424"/>
    </location>
</feature>
<feature type="domain" description="EGF-like" evidence="4">
    <location>
        <begin position="325"/>
        <end position="365"/>
    </location>
</feature>
<sequence>MSLNFFDCLIVMVLMISTSLIVPVLNSKENSNDCFEKSIECKKECNNFENCLAYCFKNKRIYAIFSKIKPNCLCTNLKIKHCDKAKYYGLKSHKIYETKFALEKTTKKFITNTRPRTTTPKIYSNQTISPSGYFWPQVNWIVCPVEAYVGEITSLTIYYNQTDFVYLDIDNKLLNLSNPNQSTTIIYNYSFKQNGSHELIAYDSEFLTYARCEIEVVDLVNDYKLDGFFYLSDILISPTVLTLNIDFNNCLNNCSNNGICLINYDSEQLECSCFDNFTGKTCEIDMRPCSSNKCLNNAICYDLDMQDFFCNCSSIIYYGKRCEYMRDECLNRNKTCSNHGTCSYSTTLGDVQCKCFKSYMGHDCEIEMSEIKTIKIVVRTTWIITLIVLLSFILLIIYLDLFSFKRNKKSEKKSKKFTKFIYHN</sequence>
<keyword evidence="1" id="KW-1015">Disulfide bond</keyword>
<proteinExistence type="predicted"/>
<evidence type="ECO:0000313" key="6">
    <source>
        <dbReference type="Proteomes" id="UP000663879"/>
    </source>
</evidence>
<evidence type="ECO:0000259" key="4">
    <source>
        <dbReference type="PROSITE" id="PS50026"/>
    </source>
</evidence>
<organism evidence="5 6">
    <name type="scientific">Brachionus calyciflorus</name>
    <dbReference type="NCBI Taxonomy" id="104777"/>
    <lineage>
        <taxon>Eukaryota</taxon>
        <taxon>Metazoa</taxon>
        <taxon>Spiralia</taxon>
        <taxon>Gnathifera</taxon>
        <taxon>Rotifera</taxon>
        <taxon>Eurotatoria</taxon>
        <taxon>Monogononta</taxon>
        <taxon>Pseudotrocha</taxon>
        <taxon>Ploima</taxon>
        <taxon>Brachionidae</taxon>
        <taxon>Brachionus</taxon>
    </lineage>
</organism>
<dbReference type="EMBL" id="CAJNOC010003011">
    <property type="protein sequence ID" value="CAF0962827.1"/>
    <property type="molecule type" value="Genomic_DNA"/>
</dbReference>
<keyword evidence="2" id="KW-1133">Transmembrane helix</keyword>